<protein>
    <recommendedName>
        <fullName evidence="5">Hsp20/alpha crystallin family protein</fullName>
    </recommendedName>
</protein>
<dbReference type="STRING" id="1033806.HTIA_0186"/>
<dbReference type="KEGG" id="hti:HTIA_0186"/>
<dbReference type="Pfam" id="PF23444">
    <property type="entry name" value="DUF7127"/>
    <property type="match status" value="1"/>
</dbReference>
<name>F7PHW8_9EURY</name>
<organism evidence="2 3">
    <name type="scientific">Halorhabdus tiamatea SARL4B</name>
    <dbReference type="NCBI Taxonomy" id="1033806"/>
    <lineage>
        <taxon>Archaea</taxon>
        <taxon>Methanobacteriati</taxon>
        <taxon>Methanobacteriota</taxon>
        <taxon>Stenosarchaea group</taxon>
        <taxon>Halobacteria</taxon>
        <taxon>Halobacteriales</taxon>
        <taxon>Haloarculaceae</taxon>
        <taxon>Halorhabdus</taxon>
    </lineage>
</organism>
<dbReference type="Proteomes" id="UP000015381">
    <property type="component" value="Chromosome I"/>
</dbReference>
<dbReference type="RefSeq" id="WP_008525093.1">
    <property type="nucleotide sequence ID" value="NC_021921.1"/>
</dbReference>
<dbReference type="eggNOG" id="arCOG04606">
    <property type="taxonomic scope" value="Archaea"/>
</dbReference>
<dbReference type="EMBL" id="AFNT02000008">
    <property type="protein sequence ID" value="ERJ06962.1"/>
    <property type="molecule type" value="Genomic_DNA"/>
</dbReference>
<reference evidence="1 4" key="3">
    <citation type="journal article" date="2014" name="Environ. Microbiol.">
        <title>Halorhabdus tiamatea: proteogenomics and glycosidase activity measurements identify the first cultivated euryarchaeon from a deep-sea anoxic brine lake as potential polysaccharide degrader.</title>
        <authorList>
            <person name="Werner J."/>
            <person name="Ferrer M."/>
            <person name="Michel G."/>
            <person name="Mann A.J."/>
            <person name="Huang S."/>
            <person name="Juarez S."/>
            <person name="Ciordia S."/>
            <person name="Albar J.P."/>
            <person name="Alcaide M."/>
            <person name="La Cono V."/>
            <person name="Yakimov M.M."/>
            <person name="Antunes A."/>
            <person name="Taborda M."/>
            <person name="Da Costa M.S."/>
            <person name="Amann R.I."/>
            <person name="Gloeckner F.O."/>
            <person name="Golyshina O.V."/>
            <person name="Golyshin P.N."/>
            <person name="Teeling H."/>
        </authorList>
    </citation>
    <scope>NUCLEOTIDE SEQUENCE [LARGE SCALE GENOMIC DNA]</scope>
    <source>
        <strain evidence="4">SARL4B</strain>
        <strain evidence="1">Type strain: SARL4B</strain>
    </source>
</reference>
<reference evidence="2 3" key="2">
    <citation type="journal article" date="2013" name="PLoS ONE">
        <title>INDIGO - INtegrated Data Warehouse of MIcrobial GenOmes with Examples from the Red Sea Extremophiles.</title>
        <authorList>
            <person name="Alam I."/>
            <person name="Antunes A."/>
            <person name="Kamau A.A."/>
            <person name="Ba Alawi W."/>
            <person name="Kalkatawi M."/>
            <person name="Stingl U."/>
            <person name="Bajic V.B."/>
        </authorList>
    </citation>
    <scope>NUCLEOTIDE SEQUENCE [LARGE SCALE GENOMIC DNA]</scope>
    <source>
        <strain evidence="2 3">SARL4B</strain>
    </source>
</reference>
<dbReference type="AlphaFoldDB" id="F7PHW8"/>
<dbReference type="EMBL" id="HF571520">
    <property type="protein sequence ID" value="CCQ32337.1"/>
    <property type="molecule type" value="Genomic_DNA"/>
</dbReference>
<dbReference type="OrthoDB" id="304071at2157"/>
<proteinExistence type="predicted"/>
<dbReference type="Proteomes" id="UP000003861">
    <property type="component" value="Unassembled WGS sequence"/>
</dbReference>
<evidence type="ECO:0000313" key="3">
    <source>
        <dbReference type="Proteomes" id="UP000003861"/>
    </source>
</evidence>
<reference evidence="2 3" key="1">
    <citation type="journal article" date="2011" name="J. Bacteriol.">
        <title>Genome sequence of Halorhabdus tiamatea, the first archaeon isolated from a deep-sea anoxic brine lake.</title>
        <authorList>
            <person name="Antunes A."/>
            <person name="Alam I."/>
            <person name="Bajic V.B."/>
            <person name="Stingl U."/>
        </authorList>
    </citation>
    <scope>NUCLEOTIDE SEQUENCE [LARGE SCALE GENOMIC DNA]</scope>
    <source>
        <strain evidence="2 3">SARL4B</strain>
    </source>
</reference>
<evidence type="ECO:0000313" key="1">
    <source>
        <dbReference type="EMBL" id="CCQ32337.1"/>
    </source>
</evidence>
<evidence type="ECO:0000313" key="4">
    <source>
        <dbReference type="Proteomes" id="UP000015381"/>
    </source>
</evidence>
<evidence type="ECO:0008006" key="5">
    <source>
        <dbReference type="Google" id="ProtNLM"/>
    </source>
</evidence>
<gene>
    <name evidence="2" type="ORF">HLRTI_001040</name>
    <name evidence="1" type="ORF">HTIA_0186</name>
</gene>
<dbReference type="GeneID" id="23798469"/>
<sequence>MRLEQQTVGDAAIRRFDYEDATTFAADIGDDGEVDVVGDTAIVVTGDTQYDLSLPDGEAVTAFITNGVLTIEVKR</sequence>
<evidence type="ECO:0000313" key="2">
    <source>
        <dbReference type="EMBL" id="ERJ06962.1"/>
    </source>
</evidence>
<dbReference type="HOGENOM" id="CLU_194234_0_0_2"/>
<keyword evidence="4" id="KW-1185">Reference proteome</keyword>
<accession>F7PHW8</accession>
<dbReference type="InterPro" id="IPR055551">
    <property type="entry name" value="DUF7127"/>
</dbReference>